<dbReference type="AlphaFoldDB" id="G5IB43"/>
<organism evidence="1 2">
    <name type="scientific">Hungatella hathewayi WAL-18680</name>
    <dbReference type="NCBI Taxonomy" id="742737"/>
    <lineage>
        <taxon>Bacteria</taxon>
        <taxon>Bacillati</taxon>
        <taxon>Bacillota</taxon>
        <taxon>Clostridia</taxon>
        <taxon>Lachnospirales</taxon>
        <taxon>Lachnospiraceae</taxon>
        <taxon>Hungatella</taxon>
    </lineage>
</organism>
<evidence type="ECO:0000313" key="1">
    <source>
        <dbReference type="EMBL" id="EHI61358.1"/>
    </source>
</evidence>
<evidence type="ECO:0000313" key="2">
    <source>
        <dbReference type="Proteomes" id="UP000005384"/>
    </source>
</evidence>
<protein>
    <recommendedName>
        <fullName evidence="3">Acetyltransferase</fullName>
    </recommendedName>
</protein>
<dbReference type="SUPFAM" id="SSF51161">
    <property type="entry name" value="Trimeric LpxA-like enzymes"/>
    <property type="match status" value="1"/>
</dbReference>
<reference evidence="1 2" key="1">
    <citation type="submission" date="2011-08" db="EMBL/GenBank/DDBJ databases">
        <title>The Genome Sequence of Clostridium hathewayi WAL-18680.</title>
        <authorList>
            <consortium name="The Broad Institute Genome Sequencing Platform"/>
            <person name="Earl A."/>
            <person name="Ward D."/>
            <person name="Feldgarden M."/>
            <person name="Gevers D."/>
            <person name="Finegold S.M."/>
            <person name="Summanen P.H."/>
            <person name="Molitoris D.R."/>
            <person name="Song M."/>
            <person name="Daigneault M."/>
            <person name="Allen-Vercoe E."/>
            <person name="Young S.K."/>
            <person name="Zeng Q."/>
            <person name="Gargeya S."/>
            <person name="Fitzgerald M."/>
            <person name="Haas B."/>
            <person name="Abouelleil A."/>
            <person name="Alvarado L."/>
            <person name="Arachchi H.M."/>
            <person name="Berlin A."/>
            <person name="Brown A."/>
            <person name="Chapman S.B."/>
            <person name="Chen Z."/>
            <person name="Dunbar C."/>
            <person name="Freedman E."/>
            <person name="Gearin G."/>
            <person name="Gellesch M."/>
            <person name="Goldberg J."/>
            <person name="Griggs A."/>
            <person name="Gujja S."/>
            <person name="Heiman D."/>
            <person name="Howarth C."/>
            <person name="Larson L."/>
            <person name="Lui A."/>
            <person name="MacDonald P.J.P."/>
            <person name="Montmayeur A."/>
            <person name="Murphy C."/>
            <person name="Neiman D."/>
            <person name="Pearson M."/>
            <person name="Priest M."/>
            <person name="Roberts A."/>
            <person name="Saif S."/>
            <person name="Shea T."/>
            <person name="Shenoy N."/>
            <person name="Sisk P."/>
            <person name="Stolte C."/>
            <person name="Sykes S."/>
            <person name="Wortman J."/>
            <person name="Nusbaum C."/>
            <person name="Birren B."/>
        </authorList>
    </citation>
    <scope>NUCLEOTIDE SEQUENCE [LARGE SCALE GENOMIC DNA]</scope>
    <source>
        <strain evidence="1 2">WAL-18680</strain>
    </source>
</reference>
<dbReference type="Gene3D" id="2.160.10.10">
    <property type="entry name" value="Hexapeptide repeat proteins"/>
    <property type="match status" value="1"/>
</dbReference>
<accession>G5IB43</accession>
<dbReference type="EMBL" id="ADLN01000005">
    <property type="protein sequence ID" value="EHI61358.1"/>
    <property type="molecule type" value="Genomic_DNA"/>
</dbReference>
<dbReference type="HOGENOM" id="CLU_051638_7_0_9"/>
<dbReference type="PANTHER" id="PTHR23416:SF78">
    <property type="entry name" value="LIPOPOLYSACCHARIDE BIOSYNTHESIS O-ACETYL TRANSFERASE WBBJ-RELATED"/>
    <property type="match status" value="1"/>
</dbReference>
<evidence type="ECO:0008006" key="3">
    <source>
        <dbReference type="Google" id="ProtNLM"/>
    </source>
</evidence>
<dbReference type="InterPro" id="IPR051159">
    <property type="entry name" value="Hexapeptide_acetyltransf"/>
</dbReference>
<dbReference type="InterPro" id="IPR001451">
    <property type="entry name" value="Hexapep"/>
</dbReference>
<gene>
    <name evidence="1" type="ORF">HMPREF9473_00720</name>
</gene>
<dbReference type="RefSeq" id="WP_006778706.1">
    <property type="nucleotide sequence ID" value="NZ_CP040506.1"/>
</dbReference>
<dbReference type="CDD" id="cd04647">
    <property type="entry name" value="LbH_MAT_like"/>
    <property type="match status" value="1"/>
</dbReference>
<comment type="caution">
    <text evidence="1">The sequence shown here is derived from an EMBL/GenBank/DDBJ whole genome shotgun (WGS) entry which is preliminary data.</text>
</comment>
<dbReference type="InterPro" id="IPR011004">
    <property type="entry name" value="Trimer_LpxA-like_sf"/>
</dbReference>
<keyword evidence="2" id="KW-1185">Reference proteome</keyword>
<proteinExistence type="predicted"/>
<sequence>MFYFSSHVKALKYRLIAITWYKYFMGNIGKHTIIASPVKIKNPKTINIGNNVYIDSHAWLYGEKTGISKLNIDSGTQIGRFFHCVAYKNVEIQKNVLIAERVFISDCNHGYYDILSPILSQQIYHISNVVIGSDTWIGEGVSIIGASIGKHCVIGANAVVTSDIEDYCVAVGNPARIIKKYNKKTDAWEKINDS</sequence>
<name>G5IB43_9FIRM</name>
<dbReference type="OrthoDB" id="9801697at2"/>
<dbReference type="PANTHER" id="PTHR23416">
    <property type="entry name" value="SIALIC ACID SYNTHASE-RELATED"/>
    <property type="match status" value="1"/>
</dbReference>
<dbReference type="Pfam" id="PF00132">
    <property type="entry name" value="Hexapep"/>
    <property type="match status" value="1"/>
</dbReference>
<dbReference type="Proteomes" id="UP000005384">
    <property type="component" value="Unassembled WGS sequence"/>
</dbReference>